<keyword evidence="2" id="KW-1003">Cell membrane</keyword>
<feature type="transmembrane region" description="Helical" evidence="6">
    <location>
        <begin position="402"/>
        <end position="421"/>
    </location>
</feature>
<dbReference type="CDD" id="cd06173">
    <property type="entry name" value="MFS_MefA_like"/>
    <property type="match status" value="1"/>
</dbReference>
<comment type="subcellular location">
    <subcellularLocation>
        <location evidence="1">Cell membrane</location>
        <topology evidence="1">Multi-pass membrane protein</topology>
    </subcellularLocation>
</comment>
<keyword evidence="4 6" id="KW-1133">Transmembrane helix</keyword>
<evidence type="ECO:0000313" key="7">
    <source>
        <dbReference type="EMBL" id="MBM7814769.1"/>
    </source>
</evidence>
<dbReference type="GO" id="GO:0005886">
    <property type="term" value="C:plasma membrane"/>
    <property type="evidence" value="ECO:0007669"/>
    <property type="project" value="UniProtKB-SubCell"/>
</dbReference>
<evidence type="ECO:0000313" key="10">
    <source>
        <dbReference type="Proteomes" id="UP001195724"/>
    </source>
</evidence>
<dbReference type="GO" id="GO:0022857">
    <property type="term" value="F:transmembrane transporter activity"/>
    <property type="evidence" value="ECO:0007669"/>
    <property type="project" value="InterPro"/>
</dbReference>
<feature type="transmembrane region" description="Helical" evidence="6">
    <location>
        <begin position="237"/>
        <end position="262"/>
    </location>
</feature>
<dbReference type="PANTHER" id="PTHR23513:SF6">
    <property type="entry name" value="MAJOR FACILITATOR SUPERFAMILY ASSOCIATED DOMAIN-CONTAINING PROTEIN"/>
    <property type="match status" value="1"/>
</dbReference>
<reference evidence="8" key="2">
    <citation type="submission" date="2021-04" db="EMBL/GenBank/DDBJ databases">
        <title>Saccharothrix algeriensis WGS.</title>
        <authorList>
            <person name="Stuskova K."/>
            <person name="Hakalova E."/>
            <person name="Tebbal A.B."/>
            <person name="Eichmeier A."/>
        </authorList>
    </citation>
    <scope>NUCLEOTIDE SEQUENCE</scope>
    <source>
        <strain evidence="8">NRRL B-24137</strain>
    </source>
</reference>
<reference evidence="7 10" key="1">
    <citation type="submission" date="2021-01" db="EMBL/GenBank/DDBJ databases">
        <title>Sequencing the genomes of 1000 actinobacteria strains.</title>
        <authorList>
            <person name="Klenk H.-P."/>
        </authorList>
    </citation>
    <scope>NUCLEOTIDE SEQUENCE [LARGE SCALE GENOMIC DNA]</scope>
    <source>
        <strain evidence="7 10">DSM 44581</strain>
    </source>
</reference>
<protein>
    <submittedName>
        <fullName evidence="7">MFS family permease</fullName>
    </submittedName>
    <submittedName>
        <fullName evidence="8">MFS transporter</fullName>
    </submittedName>
</protein>
<feature type="transmembrane region" description="Helical" evidence="6">
    <location>
        <begin position="299"/>
        <end position="319"/>
    </location>
</feature>
<feature type="transmembrane region" description="Helical" evidence="6">
    <location>
        <begin position="268"/>
        <end position="287"/>
    </location>
</feature>
<dbReference type="AlphaFoldDB" id="A0A8T8HX16"/>
<dbReference type="Proteomes" id="UP001195724">
    <property type="component" value="Unassembled WGS sequence"/>
</dbReference>
<accession>A0A8T8HX16</accession>
<feature type="transmembrane region" description="Helical" evidence="6">
    <location>
        <begin position="325"/>
        <end position="351"/>
    </location>
</feature>
<name>A0A8T8HX16_9PSEU</name>
<feature type="transmembrane region" description="Helical" evidence="6">
    <location>
        <begin position="115"/>
        <end position="140"/>
    </location>
</feature>
<dbReference type="Pfam" id="PF07690">
    <property type="entry name" value="MFS_1"/>
    <property type="match status" value="1"/>
</dbReference>
<sequence>MGSRLPVLVNREFTRLWFAHSASQFGDLVSDTALLLWVGVLLLGGRPQAPVVSGAMLLTATAVSLVVAPVAGVLVDRWDERRVMLCADAVRGVVTGLFGLALLAPPERLGVDARLWLGFGVIVVSSAAAQFHAPARIVLLRDVVPPDRLGRASGYNQTTYAVLSICAPALAALLVFGIGMAATLLVDAATFLLSWLAVRSLRTAAPAAGGEREARDRFRDRLVGGLRAAFGSRALSGLLAAIGLAGLATSAMTALMVYFVQYNLHADGVWFGAVESALALGAVAGGLPAGRLGDRVGHWRVYGASLLALGLLVVGYARLTAVTPALLVACGIGAALGAANAVFVPLLVGLVRRSELSRVYSLVNTTSQTASLLSLVVSIGLAGSLLTRSAEISALGLRMGPIDAIFTVAGLLCVVAGCCVLRVRDGTAVAGAADARPGPAREQPRNA</sequence>
<dbReference type="RefSeq" id="WP_204845375.1">
    <property type="nucleotide sequence ID" value="NZ_JAFBCL010000001.1"/>
</dbReference>
<evidence type="ECO:0000256" key="3">
    <source>
        <dbReference type="ARBA" id="ARBA00022692"/>
    </source>
</evidence>
<feature type="transmembrane region" description="Helical" evidence="6">
    <location>
        <begin position="81"/>
        <end position="103"/>
    </location>
</feature>
<evidence type="ECO:0000256" key="5">
    <source>
        <dbReference type="ARBA" id="ARBA00023136"/>
    </source>
</evidence>
<feature type="transmembrane region" description="Helical" evidence="6">
    <location>
        <begin position="160"/>
        <end position="193"/>
    </location>
</feature>
<dbReference type="EMBL" id="JAFBCL010000001">
    <property type="protein sequence ID" value="MBM7814769.1"/>
    <property type="molecule type" value="Genomic_DNA"/>
</dbReference>
<keyword evidence="3 6" id="KW-0812">Transmembrane</keyword>
<dbReference type="InterPro" id="IPR011701">
    <property type="entry name" value="MFS"/>
</dbReference>
<evidence type="ECO:0000256" key="1">
    <source>
        <dbReference type="ARBA" id="ARBA00004651"/>
    </source>
</evidence>
<feature type="transmembrane region" description="Helical" evidence="6">
    <location>
        <begin position="25"/>
        <end position="43"/>
    </location>
</feature>
<evidence type="ECO:0000313" key="8">
    <source>
        <dbReference type="EMBL" id="QTR03048.1"/>
    </source>
</evidence>
<dbReference type="EMBL" id="CP072788">
    <property type="protein sequence ID" value="QTR03048.1"/>
    <property type="molecule type" value="Genomic_DNA"/>
</dbReference>
<dbReference type="Proteomes" id="UP000671828">
    <property type="component" value="Chromosome"/>
</dbReference>
<dbReference type="Gene3D" id="1.20.1250.20">
    <property type="entry name" value="MFS general substrate transporter like domains"/>
    <property type="match status" value="1"/>
</dbReference>
<proteinExistence type="predicted"/>
<evidence type="ECO:0000256" key="2">
    <source>
        <dbReference type="ARBA" id="ARBA00022475"/>
    </source>
</evidence>
<keyword evidence="5 6" id="KW-0472">Membrane</keyword>
<evidence type="ECO:0000313" key="9">
    <source>
        <dbReference type="Proteomes" id="UP000671828"/>
    </source>
</evidence>
<evidence type="ECO:0000256" key="6">
    <source>
        <dbReference type="SAM" id="Phobius"/>
    </source>
</evidence>
<organism evidence="8 9">
    <name type="scientific">Saccharothrix algeriensis</name>
    <dbReference type="NCBI Taxonomy" id="173560"/>
    <lineage>
        <taxon>Bacteria</taxon>
        <taxon>Bacillati</taxon>
        <taxon>Actinomycetota</taxon>
        <taxon>Actinomycetes</taxon>
        <taxon>Pseudonocardiales</taxon>
        <taxon>Pseudonocardiaceae</taxon>
        <taxon>Saccharothrix</taxon>
    </lineage>
</organism>
<keyword evidence="10" id="KW-1185">Reference proteome</keyword>
<evidence type="ECO:0000256" key="4">
    <source>
        <dbReference type="ARBA" id="ARBA00022989"/>
    </source>
</evidence>
<dbReference type="SUPFAM" id="SSF103473">
    <property type="entry name" value="MFS general substrate transporter"/>
    <property type="match status" value="1"/>
</dbReference>
<dbReference type="PANTHER" id="PTHR23513">
    <property type="entry name" value="INTEGRAL MEMBRANE EFFLUX PROTEIN-RELATED"/>
    <property type="match status" value="1"/>
</dbReference>
<gene>
    <name evidence="8" type="ORF">J7S33_29385</name>
    <name evidence="7" type="ORF">JOE68_005634</name>
</gene>
<dbReference type="InterPro" id="IPR036259">
    <property type="entry name" value="MFS_trans_sf"/>
</dbReference>
<feature type="transmembrane region" description="Helical" evidence="6">
    <location>
        <begin position="55"/>
        <end position="75"/>
    </location>
</feature>